<dbReference type="EMBL" id="KK105754">
    <property type="protein sequence ID" value="KIY92304.1"/>
    <property type="molecule type" value="Genomic_DNA"/>
</dbReference>
<evidence type="ECO:0000313" key="1">
    <source>
        <dbReference type="EMBL" id="KIY92304.1"/>
    </source>
</evidence>
<gene>
    <name evidence="1" type="ORF">MNEG_15660</name>
</gene>
<feature type="non-terminal residue" evidence="1">
    <location>
        <position position="1"/>
    </location>
</feature>
<keyword evidence="2" id="KW-1185">Reference proteome</keyword>
<accession>A0A0D2LJZ5</accession>
<evidence type="ECO:0000313" key="2">
    <source>
        <dbReference type="Proteomes" id="UP000054498"/>
    </source>
</evidence>
<name>A0A0D2LJZ5_9CHLO</name>
<dbReference type="Proteomes" id="UP000054498">
    <property type="component" value="Unassembled WGS sequence"/>
</dbReference>
<sequence>GGVPAVRRGGEGGAAAEGGGGGDVALALLELRDIPVPALPAARDAGSDIDPALLAALVCACHEVDRATHALGLPAAQRLAVCLAVARAVEQTGGVVRFVGDAYPRLHAACCDGDSQGVLEWVDELMQGK</sequence>
<dbReference type="AlphaFoldDB" id="A0A0D2LJZ5"/>
<protein>
    <submittedName>
        <fullName evidence="1">Uncharacterized protein</fullName>
    </submittedName>
</protein>
<proteinExistence type="predicted"/>
<dbReference type="KEGG" id="mng:MNEG_15660"/>
<dbReference type="GeneID" id="25733344"/>
<organism evidence="1 2">
    <name type="scientific">Monoraphidium neglectum</name>
    <dbReference type="NCBI Taxonomy" id="145388"/>
    <lineage>
        <taxon>Eukaryota</taxon>
        <taxon>Viridiplantae</taxon>
        <taxon>Chlorophyta</taxon>
        <taxon>core chlorophytes</taxon>
        <taxon>Chlorophyceae</taxon>
        <taxon>CS clade</taxon>
        <taxon>Sphaeropleales</taxon>
        <taxon>Selenastraceae</taxon>
        <taxon>Monoraphidium</taxon>
    </lineage>
</organism>
<reference evidence="1 2" key="1">
    <citation type="journal article" date="2013" name="BMC Genomics">
        <title>Reconstruction of the lipid metabolism for the microalga Monoraphidium neglectum from its genome sequence reveals characteristics suitable for biofuel production.</title>
        <authorList>
            <person name="Bogen C."/>
            <person name="Al-Dilaimi A."/>
            <person name="Albersmeier A."/>
            <person name="Wichmann J."/>
            <person name="Grundmann M."/>
            <person name="Rupp O."/>
            <person name="Lauersen K.J."/>
            <person name="Blifernez-Klassen O."/>
            <person name="Kalinowski J."/>
            <person name="Goesmann A."/>
            <person name="Mussgnug J.H."/>
            <person name="Kruse O."/>
        </authorList>
    </citation>
    <scope>NUCLEOTIDE SEQUENCE [LARGE SCALE GENOMIC DNA]</scope>
    <source>
        <strain evidence="1 2">SAG 48.87</strain>
    </source>
</reference>
<dbReference type="RefSeq" id="XP_013891324.1">
    <property type="nucleotide sequence ID" value="XM_014035870.1"/>
</dbReference>